<keyword evidence="5" id="KW-0067">ATP-binding</keyword>
<dbReference type="InterPro" id="IPR013792">
    <property type="entry name" value="RNA3'P_cycl/enolpyr_Trfase_a/b"/>
</dbReference>
<proteinExistence type="inferred from homology"/>
<feature type="binding site" evidence="5">
    <location>
        <begin position="284"/>
        <end position="288"/>
    </location>
    <ligand>
        <name>ATP</name>
        <dbReference type="ChEBI" id="CHEBI:30616"/>
    </ligand>
</feature>
<dbReference type="Pfam" id="PF05189">
    <property type="entry name" value="RTC_insert"/>
    <property type="match status" value="1"/>
</dbReference>
<keyword evidence="2 5" id="KW-0436">Ligase</keyword>
<evidence type="ECO:0000256" key="5">
    <source>
        <dbReference type="HAMAP-Rule" id="MF_00200"/>
    </source>
</evidence>
<dbReference type="AlphaFoldDB" id="A0A938B3F8"/>
<name>A0A938B3F8_UNCTE</name>
<comment type="similarity">
    <text evidence="1 5">Belongs to the RNA 3'-terminal cyclase family. Type 1 subfamily.</text>
</comment>
<dbReference type="Gene3D" id="3.30.360.20">
    <property type="entry name" value="RNA 3'-terminal phosphate cyclase, insert domain"/>
    <property type="match status" value="1"/>
</dbReference>
<sequence length="341" mass="35980">MDWITIEGAGGEGGGQILRTALALSMVTGKPFRMEQIRARRSKPGLLRQHLTAVQAAAEVSQATVTGATLGSSHLTFVPGQVQPGAYTFTIGTAGSTTLVLQTVLPALLCAAAPSTLTLEGGTHNPFAPPFDFLVQTFLPLVQRMGPQAQATLVRPGFYPAGGGQCSVSITPATRLQPLELCTRGAIRAIRACAVLANLPRSIAEREVAVIGQKLSWHGEWLQVAILTNSRGPGNIVTIAVESEHVTEVFTGFGERGVSAEAVATQAAQAARHYLAAEVVVGEYLADQLLLPFALAQGGAFTTLPLSRHATTNIQIIRQFLPVHIHTTPLTPHAWQVTVVA</sequence>
<dbReference type="NCBIfam" id="TIGR03399">
    <property type="entry name" value="RNA_3prim_cycl"/>
    <property type="match status" value="1"/>
</dbReference>
<dbReference type="Pfam" id="PF01137">
    <property type="entry name" value="RTC"/>
    <property type="match status" value="1"/>
</dbReference>
<accession>A0A938B3F8</accession>
<feature type="domain" description="RNA 3'-terminal phosphate cyclase insert" evidence="8">
    <location>
        <begin position="183"/>
        <end position="275"/>
    </location>
</feature>
<evidence type="ECO:0000256" key="1">
    <source>
        <dbReference type="ARBA" id="ARBA00009206"/>
    </source>
</evidence>
<organism evidence="9 10">
    <name type="scientific">Tectimicrobiota bacterium</name>
    <dbReference type="NCBI Taxonomy" id="2528274"/>
    <lineage>
        <taxon>Bacteria</taxon>
        <taxon>Pseudomonadati</taxon>
        <taxon>Nitrospinota/Tectimicrobiota group</taxon>
        <taxon>Candidatus Tectimicrobiota</taxon>
    </lineage>
</organism>
<comment type="subcellular location">
    <subcellularLocation>
        <location evidence="5">Cytoplasm</location>
    </subcellularLocation>
</comment>
<evidence type="ECO:0000256" key="2">
    <source>
        <dbReference type="ARBA" id="ARBA00022598"/>
    </source>
</evidence>
<feature type="domain" description="RNA 3'-terminal phosphate cyclase" evidence="7">
    <location>
        <begin position="11"/>
        <end position="325"/>
    </location>
</feature>
<evidence type="ECO:0000256" key="3">
    <source>
        <dbReference type="ARBA" id="ARBA00022741"/>
    </source>
</evidence>
<evidence type="ECO:0000256" key="6">
    <source>
        <dbReference type="NCBIfam" id="TIGR03399"/>
    </source>
</evidence>
<dbReference type="GO" id="GO:0005524">
    <property type="term" value="F:ATP binding"/>
    <property type="evidence" value="ECO:0007669"/>
    <property type="project" value="UniProtKB-KW"/>
</dbReference>
<dbReference type="GO" id="GO:0003963">
    <property type="term" value="F:RNA-3'-phosphate cyclase activity"/>
    <property type="evidence" value="ECO:0007669"/>
    <property type="project" value="UniProtKB-UniRule"/>
</dbReference>
<dbReference type="HAMAP" id="MF_00200">
    <property type="entry name" value="RTC"/>
    <property type="match status" value="1"/>
</dbReference>
<dbReference type="Proteomes" id="UP000712673">
    <property type="component" value="Unassembled WGS sequence"/>
</dbReference>
<dbReference type="PIRSF" id="PIRSF005378">
    <property type="entry name" value="RNA3'_term_phos_cycl_euk"/>
    <property type="match status" value="1"/>
</dbReference>
<comment type="catalytic activity">
    <reaction evidence="4 5">
        <text>a 3'-end 3'-phospho-ribonucleotide-RNA + ATP = a 3'-end 2',3'-cyclophospho-ribonucleotide-RNA + AMP + diphosphate</text>
        <dbReference type="Rhea" id="RHEA:23976"/>
        <dbReference type="Rhea" id="RHEA-COMP:10463"/>
        <dbReference type="Rhea" id="RHEA-COMP:10464"/>
        <dbReference type="ChEBI" id="CHEBI:30616"/>
        <dbReference type="ChEBI" id="CHEBI:33019"/>
        <dbReference type="ChEBI" id="CHEBI:83062"/>
        <dbReference type="ChEBI" id="CHEBI:83064"/>
        <dbReference type="ChEBI" id="CHEBI:456215"/>
        <dbReference type="EC" id="6.5.1.4"/>
    </reaction>
</comment>
<comment type="caution">
    <text evidence="9">The sequence shown here is derived from an EMBL/GenBank/DDBJ whole genome shotgun (WGS) entry which is preliminary data.</text>
</comment>
<dbReference type="GO" id="GO:0005737">
    <property type="term" value="C:cytoplasm"/>
    <property type="evidence" value="ECO:0007669"/>
    <property type="project" value="UniProtKB-SubCell"/>
</dbReference>
<evidence type="ECO:0000259" key="7">
    <source>
        <dbReference type="Pfam" id="PF01137"/>
    </source>
</evidence>
<dbReference type="InterPro" id="IPR036553">
    <property type="entry name" value="RPTC_insert"/>
</dbReference>
<dbReference type="Gene3D" id="3.65.10.20">
    <property type="entry name" value="RNA 3'-terminal phosphate cyclase domain"/>
    <property type="match status" value="1"/>
</dbReference>
<dbReference type="InterPro" id="IPR013791">
    <property type="entry name" value="RNA3'-term_phos_cycl_insert"/>
</dbReference>
<dbReference type="GO" id="GO:0006396">
    <property type="term" value="P:RNA processing"/>
    <property type="evidence" value="ECO:0007669"/>
    <property type="project" value="UniProtKB-UniRule"/>
</dbReference>
<dbReference type="EMBL" id="VGLS01000458">
    <property type="protein sequence ID" value="MBM3225014.1"/>
    <property type="molecule type" value="Genomic_DNA"/>
</dbReference>
<keyword evidence="5" id="KW-0963">Cytoplasm</keyword>
<reference evidence="9" key="1">
    <citation type="submission" date="2019-03" db="EMBL/GenBank/DDBJ databases">
        <title>Lake Tanganyika Metagenome-Assembled Genomes (MAGs).</title>
        <authorList>
            <person name="Tran P."/>
        </authorList>
    </citation>
    <scope>NUCLEOTIDE SEQUENCE</scope>
    <source>
        <strain evidence="9">K_DeepCast_65m_m2_066</strain>
    </source>
</reference>
<dbReference type="SUPFAM" id="SSF55205">
    <property type="entry name" value="EPT/RTPC-like"/>
    <property type="match status" value="1"/>
</dbReference>
<dbReference type="InterPro" id="IPR023797">
    <property type="entry name" value="RNA3'_phos_cyclase_dom"/>
</dbReference>
<dbReference type="PANTHER" id="PTHR11096:SF0">
    <property type="entry name" value="RNA 3'-TERMINAL PHOSPHATE CYCLASE"/>
    <property type="match status" value="1"/>
</dbReference>
<protein>
    <recommendedName>
        <fullName evidence="5 6">RNA 3'-terminal phosphate cyclase</fullName>
        <shortName evidence="5">RNA cyclase</shortName>
        <shortName evidence="5">RNA-3'-phosphate cyclase</shortName>
        <ecNumber evidence="5 6">6.5.1.4</ecNumber>
    </recommendedName>
</protein>
<dbReference type="InterPro" id="IPR017770">
    <property type="entry name" value="RNA3'_term_phos_cyc_type_1"/>
</dbReference>
<comment type="function">
    <text evidence="5">Catalyzes the conversion of 3'-phosphate to a 2',3'-cyclic phosphodiester at the end of RNA. The mechanism of action of the enzyme occurs in 3 steps: (A) adenylation of the enzyme by ATP; (B) transfer of adenylate to an RNA-N3'P to produce RNA-N3'PP5'A; (C) and attack of the adjacent 2'-hydroxyl on the 3'-phosphorus in the diester linkage to produce the cyclic end product. The biological role of this enzyme is unknown but it is likely to function in some aspects of cellular RNA processing.</text>
</comment>
<dbReference type="NCBIfam" id="NF003246">
    <property type="entry name" value="PRK04204.1-2"/>
    <property type="match status" value="1"/>
</dbReference>
<dbReference type="NCBIfam" id="NF003247">
    <property type="entry name" value="PRK04204.1-3"/>
    <property type="match status" value="1"/>
</dbReference>
<dbReference type="EC" id="6.5.1.4" evidence="5 6"/>
<evidence type="ECO:0000313" key="10">
    <source>
        <dbReference type="Proteomes" id="UP000712673"/>
    </source>
</evidence>
<dbReference type="PANTHER" id="PTHR11096">
    <property type="entry name" value="RNA 3' TERMINAL PHOSPHATE CYCLASE"/>
    <property type="match status" value="1"/>
</dbReference>
<gene>
    <name evidence="5" type="primary">rtcA</name>
    <name evidence="9" type="ORF">FJZ47_14585</name>
</gene>
<evidence type="ECO:0000256" key="4">
    <source>
        <dbReference type="ARBA" id="ARBA00024481"/>
    </source>
</evidence>
<dbReference type="SUPFAM" id="SSF52913">
    <property type="entry name" value="RNA 3'-terminal phosphate cyclase, RPTC, insert domain"/>
    <property type="match status" value="1"/>
</dbReference>
<evidence type="ECO:0000313" key="9">
    <source>
        <dbReference type="EMBL" id="MBM3225014.1"/>
    </source>
</evidence>
<keyword evidence="3 5" id="KW-0547">Nucleotide-binding</keyword>
<feature type="binding site" evidence="5">
    <location>
        <position position="102"/>
    </location>
    <ligand>
        <name>ATP</name>
        <dbReference type="ChEBI" id="CHEBI:30616"/>
    </ligand>
</feature>
<feature type="active site" description="Tele-AMP-histidine intermediate" evidence="5">
    <location>
        <position position="309"/>
    </location>
</feature>
<evidence type="ECO:0000259" key="8">
    <source>
        <dbReference type="Pfam" id="PF05189"/>
    </source>
</evidence>
<dbReference type="InterPro" id="IPR000228">
    <property type="entry name" value="RNA3'_term_phos_cyc"/>
</dbReference>
<dbReference type="InterPro" id="IPR037136">
    <property type="entry name" value="RNA3'_phos_cyclase_dom_sf"/>
</dbReference>